<feature type="compositionally biased region" description="Polar residues" evidence="1">
    <location>
        <begin position="862"/>
        <end position="884"/>
    </location>
</feature>
<evidence type="ECO:0000313" key="2">
    <source>
        <dbReference type="EMBL" id="SNX85964.1"/>
    </source>
</evidence>
<feature type="compositionally biased region" description="Low complexity" evidence="1">
    <location>
        <begin position="340"/>
        <end position="353"/>
    </location>
</feature>
<name>A0AAJ5C6Y8_9BASI</name>
<feature type="compositionally biased region" description="Basic and acidic residues" evidence="1">
    <location>
        <begin position="65"/>
        <end position="78"/>
    </location>
</feature>
<feature type="compositionally biased region" description="Polar residues" evidence="1">
    <location>
        <begin position="464"/>
        <end position="477"/>
    </location>
</feature>
<feature type="compositionally biased region" description="Basic and acidic residues" evidence="1">
    <location>
        <begin position="1894"/>
        <end position="1908"/>
    </location>
</feature>
<protein>
    <submittedName>
        <fullName evidence="2">Uncharacterized protein</fullName>
    </submittedName>
</protein>
<feature type="compositionally biased region" description="Polar residues" evidence="1">
    <location>
        <begin position="323"/>
        <end position="336"/>
    </location>
</feature>
<feature type="compositionally biased region" description="Low complexity" evidence="1">
    <location>
        <begin position="162"/>
        <end position="176"/>
    </location>
</feature>
<comment type="caution">
    <text evidence="2">The sequence shown here is derived from an EMBL/GenBank/DDBJ whole genome shotgun (WGS) entry which is preliminary data.</text>
</comment>
<evidence type="ECO:0000313" key="3">
    <source>
        <dbReference type="Proteomes" id="UP001294444"/>
    </source>
</evidence>
<feature type="region of interest" description="Disordered" evidence="1">
    <location>
        <begin position="1864"/>
        <end position="1956"/>
    </location>
</feature>
<feature type="compositionally biased region" description="Polar residues" evidence="1">
    <location>
        <begin position="419"/>
        <end position="443"/>
    </location>
</feature>
<feature type="region of interest" description="Disordered" evidence="1">
    <location>
        <begin position="1013"/>
        <end position="1037"/>
    </location>
</feature>
<dbReference type="Proteomes" id="UP001294444">
    <property type="component" value="Unassembled WGS sequence"/>
</dbReference>
<feature type="compositionally biased region" description="Polar residues" evidence="1">
    <location>
        <begin position="1019"/>
        <end position="1030"/>
    </location>
</feature>
<feature type="region of interest" description="Disordered" evidence="1">
    <location>
        <begin position="1509"/>
        <end position="1551"/>
    </location>
</feature>
<feature type="region of interest" description="Disordered" evidence="1">
    <location>
        <begin position="1614"/>
        <end position="1696"/>
    </location>
</feature>
<feature type="compositionally biased region" description="Low complexity" evidence="1">
    <location>
        <begin position="130"/>
        <end position="143"/>
    </location>
</feature>
<sequence length="2052" mass="222895">MASSSTSAAATVDCQTVSRKPSKLLARSTTLHRSPHGHSGSGAGLWLANSPSPKHATFPDTHTSQPEEKASSQPDTKKKVYHFSASLALASFGASPMNHDPIYPNGSCLSDDEDVDLDLSFDYISRFDRNSSSSDRQGDSSESAIDSSREREVNPFLTSRFSSPDDTSDLSLPPSSEALQQTTPNKPAKMVASGSKDSISALSTTPSPNSKALRSMRANADWDKRKKAPPAPLNLTPFSEAKRERQLALQPSVSDKPALPSLSVATDVELRPASGELVGKSIFSPITPATVAVPFDSAPHASEEPLPLTPLSATRRGAAVNYLPTTPSTSGNSSHDSAAIRRAASTSAAPSMSKLSSDALRRTPTANTCSNSHATPVQRRARSQSNRSFRASTSLASLGPPPFPPPNEPLPSPALSPSFQQTVQSESAYHTPHNANLTGPSRTIRTRPSIGSVDFSEAARSLRSRTTQGQRSSLDSFRTANSDGLTVAASTHSISDRLRWESSQAPPLPPLQRYEAIFSQWDAPEIPSTVTSANLLGIGTASTLFSLPMTQTNTVASSAPTMTWSMSDRSTPSTHHSPLTPFSPIFSDLMPGTATSSKTHFTSITRPSISSDQHPHEVKFATHTAEMVSLGEAGATLKQKQGRDGRNTEQWILTQCQARAALQNEEQQQMVEADAARISIRADDRATELLEGKEQYEVRSRQESRSTDATHEERQTMVISTVSTPDERPDPFMTLAMQRGVSDNAVGSSAKGPMAMTRNRSGTTGPWAQSPMLLNFADAAKGTHASESLVSPAMTAIAHSEYATPQLEDRENKGAAHESFQASAGVQGLGLDFGQPPPKGSGVEGFAPLTTDLLRAASRCMNRNPSENTSSPHLSIQMSPNQSHLSHRKSKEAVLTRGSRRDLNYTRFGLDVGPSPVLPNDCRSPRTASGKELGSAAPGGLSALVDPNITVHRAQLSTDPALLHSQSIASSISAFMYNPTPAPLTISTANANSNQHLDVPAKARSVSIGWRRTARSSKDNTAATAAQTLSPGMPRDGSDIKFVNIDLDDGGLETEVKFINHGMEGDKGGEGKAGQWVSKLWSAVSSPRRSSFGLGGNDAGDRSVDIELANPSSQSTEPEKPSTPAVNAERIVSRGSFRPLSLVEKRQSSGRYNLDLSRQRFRPPTPVGEDQVAEKDARAVALRLLAGSPRLPDPTEDIPTEAVADHTADLSAEEREKERLEALKRLRRMSAVERQRKRNSGIGYITTPVEPPTSRLAWVQDDSDDLNVAAKHEGQDAVQHCGLSRAGSASKNQKRISMTVFGGKERASGLSVPTASDEISASAERAWLDAMRSPRVAESPSGFTPRMTFNPQDWNAPHQKLVGSDANHIPLMLSSSATVAQRQVTVPVREKEHGLTVSELDRAREEMKRLAGQGMVQENEQSAGEIFHTPLPGAPETWSYAQDRHQFEDTRAQFEQEHQTSALGDFGISPDKKEARLHRRTRTARFADSTNGLDHEDDQPTVSIFTRSHTRGSQSFSVHGHHQHERQPPLLSNRSRSKRSNFSDHAPSTGHGLFATPSAFIGSNTPSKNMFWAGFLGMPWLWMIGGWYLTPDGQLRHPSANSRKVDLWQHEPSMQQGFGSANTSPNPGSNSTMFGTGDKGTYDEPNWDDQTTGLGLSGLPSGTSYAASSTNTANSAKTSHGDPNRIPLSADRKGKKVRRSLGSLLDTNPQVSFYQSPVRTMPEPQLSFASGFRPRDMGPVMEVEERARRLRLFAGGYPEHDELHHHHYLADSASPIPSGSDTIAEKCTDNKVELRTGYKTTMAHKQRAAVAWKDLERRLLGWLRMQAAINADVKAGKQLDRRTKRRYERLDLIQQQQQEQQQQRQQQRQQQQQKSLHQQQYRQEQEESWVEEEFSSKRKVKDEIEREAGNGGGLTSYDAFRWLSRQPAPDSPPKSQTNLSSQGATTPTSNNSNSNGGSFFQTATAVATSSVAPGRIGSILTTLLNPNFVANTNTTTATRLQVEGDMITTASHLLFIRATLRIIFRVVVLVRLTRFRHSATPMSALVLNELLR</sequence>
<feature type="compositionally biased region" description="Low complexity" evidence="1">
    <location>
        <begin position="1"/>
        <end position="11"/>
    </location>
</feature>
<accession>A0AAJ5C6Y8</accession>
<evidence type="ECO:0000256" key="1">
    <source>
        <dbReference type="SAM" id="MobiDB-lite"/>
    </source>
</evidence>
<feature type="region of interest" description="Disordered" evidence="1">
    <location>
        <begin position="1109"/>
        <end position="1131"/>
    </location>
</feature>
<feature type="compositionally biased region" description="Low complexity" evidence="1">
    <location>
        <begin position="1864"/>
        <end position="1882"/>
    </location>
</feature>
<feature type="compositionally biased region" description="Low complexity" evidence="1">
    <location>
        <begin position="1651"/>
        <end position="1678"/>
    </location>
</feature>
<feature type="compositionally biased region" description="Polar residues" evidence="1">
    <location>
        <begin position="1614"/>
        <end position="1634"/>
    </location>
</feature>
<feature type="compositionally biased region" description="Polar residues" evidence="1">
    <location>
        <begin position="364"/>
        <end position="375"/>
    </location>
</feature>
<feature type="region of interest" description="Disordered" evidence="1">
    <location>
        <begin position="128"/>
        <end position="254"/>
    </location>
</feature>
<feature type="region of interest" description="Disordered" evidence="1">
    <location>
        <begin position="744"/>
        <end position="768"/>
    </location>
</feature>
<reference evidence="2" key="1">
    <citation type="submission" date="2023-10" db="EMBL/GenBank/DDBJ databases">
        <authorList>
            <person name="Guldener U."/>
        </authorList>
    </citation>
    <scope>NUCLEOTIDE SEQUENCE</scope>
    <source>
        <strain evidence="2">Mp4</strain>
    </source>
</reference>
<feature type="region of interest" description="Disordered" evidence="1">
    <location>
        <begin position="1154"/>
        <end position="1173"/>
    </location>
</feature>
<keyword evidence="3" id="KW-1185">Reference proteome</keyword>
<feature type="compositionally biased region" description="Polar residues" evidence="1">
    <location>
        <begin position="1933"/>
        <end position="1948"/>
    </location>
</feature>
<gene>
    <name evidence="2" type="ORF">MEPE_04673</name>
</gene>
<feature type="region of interest" description="Disordered" evidence="1">
    <location>
        <begin position="916"/>
        <end position="936"/>
    </location>
</feature>
<feature type="region of interest" description="Disordered" evidence="1">
    <location>
        <begin position="862"/>
        <end position="897"/>
    </location>
</feature>
<feature type="compositionally biased region" description="Polar residues" evidence="1">
    <location>
        <begin position="758"/>
        <end position="767"/>
    </location>
</feature>
<feature type="compositionally biased region" description="Pro residues" evidence="1">
    <location>
        <begin position="399"/>
        <end position="414"/>
    </location>
</feature>
<proteinExistence type="predicted"/>
<feature type="region of interest" description="Disordered" evidence="1">
    <location>
        <begin position="1"/>
        <end position="78"/>
    </location>
</feature>
<feature type="compositionally biased region" description="Polar residues" evidence="1">
    <location>
        <begin position="195"/>
        <end position="212"/>
    </location>
</feature>
<feature type="region of interest" description="Disordered" evidence="1">
    <location>
        <begin position="321"/>
        <end position="477"/>
    </location>
</feature>
<organism evidence="2 3">
    <name type="scientific">Melanopsichium pennsylvanicum</name>
    <dbReference type="NCBI Taxonomy" id="63383"/>
    <lineage>
        <taxon>Eukaryota</taxon>
        <taxon>Fungi</taxon>
        <taxon>Dikarya</taxon>
        <taxon>Basidiomycota</taxon>
        <taxon>Ustilaginomycotina</taxon>
        <taxon>Ustilaginomycetes</taxon>
        <taxon>Ustilaginales</taxon>
        <taxon>Ustilaginaceae</taxon>
        <taxon>Melanopsichium</taxon>
    </lineage>
</organism>
<feature type="compositionally biased region" description="Polar residues" evidence="1">
    <location>
        <begin position="383"/>
        <end position="393"/>
    </location>
</feature>
<dbReference type="EMBL" id="OAPG01000012">
    <property type="protein sequence ID" value="SNX85964.1"/>
    <property type="molecule type" value="Genomic_DNA"/>
</dbReference>